<name>A0AAD4VH97_PRUDU</name>
<evidence type="ECO:0000313" key="1">
    <source>
        <dbReference type="EMBL" id="KAI5324506.1"/>
    </source>
</evidence>
<sequence length="96" mass="10771">MLDVLLNAKGQASCTRTPNKCPFWLKTCFPLKLSSLRCLCAGVVPERVQPLERKIHYSFASQFLQFIDASAEGLRNDLELVRSSSGKHIKHLRPSA</sequence>
<organism evidence="1 2">
    <name type="scientific">Prunus dulcis</name>
    <name type="common">Almond</name>
    <name type="synonym">Amygdalus dulcis</name>
    <dbReference type="NCBI Taxonomy" id="3755"/>
    <lineage>
        <taxon>Eukaryota</taxon>
        <taxon>Viridiplantae</taxon>
        <taxon>Streptophyta</taxon>
        <taxon>Embryophyta</taxon>
        <taxon>Tracheophyta</taxon>
        <taxon>Spermatophyta</taxon>
        <taxon>Magnoliopsida</taxon>
        <taxon>eudicotyledons</taxon>
        <taxon>Gunneridae</taxon>
        <taxon>Pentapetalae</taxon>
        <taxon>rosids</taxon>
        <taxon>fabids</taxon>
        <taxon>Rosales</taxon>
        <taxon>Rosaceae</taxon>
        <taxon>Amygdaloideae</taxon>
        <taxon>Amygdaleae</taxon>
        <taxon>Prunus</taxon>
    </lineage>
</organism>
<evidence type="ECO:0000313" key="2">
    <source>
        <dbReference type="Proteomes" id="UP001054821"/>
    </source>
</evidence>
<accession>A0AAD4VH97</accession>
<comment type="caution">
    <text evidence="1">The sequence shown here is derived from an EMBL/GenBank/DDBJ whole genome shotgun (WGS) entry which is preliminary data.</text>
</comment>
<dbReference type="Proteomes" id="UP001054821">
    <property type="component" value="Chromosome 6"/>
</dbReference>
<dbReference type="AlphaFoldDB" id="A0AAD4VH97"/>
<reference evidence="1 2" key="1">
    <citation type="journal article" date="2022" name="G3 (Bethesda)">
        <title>Whole-genome sequence and methylome profiling of the almond [Prunus dulcis (Mill.) D.A. Webb] cultivar 'Nonpareil'.</title>
        <authorList>
            <person name="D'Amico-Willman K.M."/>
            <person name="Ouma W.Z."/>
            <person name="Meulia T."/>
            <person name="Sideli G.M."/>
            <person name="Gradziel T.M."/>
            <person name="Fresnedo-Ramirez J."/>
        </authorList>
    </citation>
    <scope>NUCLEOTIDE SEQUENCE [LARGE SCALE GENOMIC DNA]</scope>
    <source>
        <strain evidence="1">Clone GOH B32 T37-40</strain>
    </source>
</reference>
<gene>
    <name evidence="1" type="ORF">L3X38_033579</name>
</gene>
<protein>
    <submittedName>
        <fullName evidence="1">Uncharacterized protein</fullName>
    </submittedName>
</protein>
<dbReference type="EMBL" id="JAJFAZ020000006">
    <property type="protein sequence ID" value="KAI5324506.1"/>
    <property type="molecule type" value="Genomic_DNA"/>
</dbReference>
<keyword evidence="2" id="KW-1185">Reference proteome</keyword>
<proteinExistence type="predicted"/>